<feature type="compositionally biased region" description="Polar residues" evidence="3">
    <location>
        <begin position="457"/>
        <end position="479"/>
    </location>
</feature>
<dbReference type="Proteomes" id="UP000179807">
    <property type="component" value="Unassembled WGS sequence"/>
</dbReference>
<evidence type="ECO:0000256" key="3">
    <source>
        <dbReference type="SAM" id="MobiDB-lite"/>
    </source>
</evidence>
<feature type="region of interest" description="Disordered" evidence="3">
    <location>
        <begin position="310"/>
        <end position="338"/>
    </location>
</feature>
<dbReference type="PANTHER" id="PTHR10331">
    <property type="entry name" value="T COMPLEX PROTEIN 10"/>
    <property type="match status" value="1"/>
</dbReference>
<dbReference type="VEuPathDB" id="TrichDB:TRFO_13136"/>
<feature type="compositionally biased region" description="Low complexity" evidence="3">
    <location>
        <begin position="67"/>
        <end position="79"/>
    </location>
</feature>
<evidence type="ECO:0000256" key="2">
    <source>
        <dbReference type="SAM" id="Coils"/>
    </source>
</evidence>
<dbReference type="OrthoDB" id="10252174at2759"/>
<feature type="region of interest" description="Disordered" evidence="3">
    <location>
        <begin position="454"/>
        <end position="533"/>
    </location>
</feature>
<evidence type="ECO:0000313" key="5">
    <source>
        <dbReference type="EMBL" id="OHT16544.1"/>
    </source>
</evidence>
<reference evidence="5" key="1">
    <citation type="submission" date="2016-10" db="EMBL/GenBank/DDBJ databases">
        <authorList>
            <person name="Benchimol M."/>
            <person name="Almeida L.G."/>
            <person name="Vasconcelos A.T."/>
            <person name="Perreira-Neves A."/>
            <person name="Rosa I.A."/>
            <person name="Tasca T."/>
            <person name="Bogo M.R."/>
            <person name="de Souza W."/>
        </authorList>
    </citation>
    <scope>NUCLEOTIDE SEQUENCE [LARGE SCALE GENOMIC DNA]</scope>
    <source>
        <strain evidence="5">K</strain>
    </source>
</reference>
<protein>
    <recommendedName>
        <fullName evidence="4">Centromere protein J C-terminal domain-containing protein</fullName>
    </recommendedName>
</protein>
<feature type="region of interest" description="Disordered" evidence="3">
    <location>
        <begin position="399"/>
        <end position="441"/>
    </location>
</feature>
<dbReference type="InterPro" id="IPR047002">
    <property type="entry name" value="Tcp10_C_sf"/>
</dbReference>
<feature type="compositionally biased region" description="Polar residues" evidence="3">
    <location>
        <begin position="408"/>
        <end position="441"/>
    </location>
</feature>
<keyword evidence="2" id="KW-0175">Coiled coil</keyword>
<gene>
    <name evidence="5" type="ORF">TRFO_13136</name>
</gene>
<accession>A0A1J4L086</accession>
<dbReference type="Gene3D" id="2.60.450.20">
    <property type="match status" value="1"/>
</dbReference>
<dbReference type="AlphaFoldDB" id="A0A1J4L086"/>
<feature type="compositionally biased region" description="Low complexity" evidence="3">
    <location>
        <begin position="310"/>
        <end position="331"/>
    </location>
</feature>
<evidence type="ECO:0000256" key="1">
    <source>
        <dbReference type="ARBA" id="ARBA00005627"/>
    </source>
</evidence>
<dbReference type="Pfam" id="PF07202">
    <property type="entry name" value="Tcp10_C"/>
    <property type="match status" value="1"/>
</dbReference>
<comment type="caution">
    <text evidence="5">The sequence shown here is derived from an EMBL/GenBank/DDBJ whole genome shotgun (WGS) entry which is preliminary data.</text>
</comment>
<comment type="similarity">
    <text evidence="1">Belongs to the TCP10 family.</text>
</comment>
<sequence>MKGTRKPQKKGSNSLLFSDDDSDLVQFRKLEEAVQHHSSSSSSDIFPDPERLKKKFPNLFSNENTPKKIPNSSSSSDDNIPVDNNADQIMQLTNDLHQAFRLVTQKKAELEKEQQRFLKEKRAFAREKAKYESEQILADTETNSASYLLLKQKYKALKEKYKFKKNEWNREKNTYIEQIDSLNQKLLEKPISHARDFENIKDNYQSTINSNFDVIRENKITINKDIVEKTNNFYPINKNISNKVDIVSKLDDEITTSIANIDSDESEIDNIGIVNEEDNIAKIEPTFEYKQDNNDDFDIKVESADLPNISPKIIRNSNSSKSSNGSFKKQSLSNKDEISFKNNQNSYINKINSNVNHNMSSKYSAKVSTAFPTNISDDDEPSFDDDEANSFDIHKYESPNKNFLKRSPVSSPQSFTKQSSLNPIRQINESKINREIPNSNNYEKPMHVFKAVIPKLSPNNSPKTKPTFINRNDNSNDSEVSPPVNKAVTKNRVSKVSKIPSPPKVPARGKQVSSNKVESNKSSNSKESNVSNVPAQTIVRANIPKRLQESLLVPNFSTNNENNSNESYLKSNIKQKTKHIQSNSPEGDYFYRDQYDVDFDIDLGEVIEEKVAANQKKTIKYFDGTVEIRFSNGTRKITRSNCTYVFYPNNDASQDFPDGARAYKYANGVIELTLPDNTVMYTFTNGQREKHFANGDKEIYYPSGEIKITKSNGDYEMKYPDGKVEKCTRGIIEYYYV</sequence>
<dbReference type="InterPro" id="IPR009852">
    <property type="entry name" value="CENPJ_C_dom"/>
</dbReference>
<dbReference type="GeneID" id="94831762"/>
<dbReference type="InterPro" id="IPR026581">
    <property type="entry name" value="TCP10L/CENPJ"/>
</dbReference>
<feature type="coiled-coil region" evidence="2">
    <location>
        <begin position="107"/>
        <end position="185"/>
    </location>
</feature>
<organism evidence="5 6">
    <name type="scientific">Tritrichomonas foetus</name>
    <dbReference type="NCBI Taxonomy" id="1144522"/>
    <lineage>
        <taxon>Eukaryota</taxon>
        <taxon>Metamonada</taxon>
        <taxon>Parabasalia</taxon>
        <taxon>Tritrichomonadida</taxon>
        <taxon>Tritrichomonadidae</taxon>
        <taxon>Tritrichomonas</taxon>
    </lineage>
</organism>
<dbReference type="RefSeq" id="XP_068369680.1">
    <property type="nucleotide sequence ID" value="XM_068497058.1"/>
</dbReference>
<proteinExistence type="inferred from homology"/>
<dbReference type="PANTHER" id="PTHR10331:SF6">
    <property type="entry name" value="SPINDLE ASSEMBLY ABNORMAL 4"/>
    <property type="match status" value="1"/>
</dbReference>
<feature type="domain" description="Centromere protein J C-terminal" evidence="4">
    <location>
        <begin position="682"/>
        <end position="709"/>
    </location>
</feature>
<evidence type="ECO:0000259" key="4">
    <source>
        <dbReference type="Pfam" id="PF07202"/>
    </source>
</evidence>
<name>A0A1J4L086_9EUKA</name>
<feature type="region of interest" description="Disordered" evidence="3">
    <location>
        <begin position="32"/>
        <end position="80"/>
    </location>
</feature>
<evidence type="ECO:0000313" key="6">
    <source>
        <dbReference type="Proteomes" id="UP000179807"/>
    </source>
</evidence>
<feature type="compositionally biased region" description="Low complexity" evidence="3">
    <location>
        <begin position="512"/>
        <end position="533"/>
    </location>
</feature>
<dbReference type="EMBL" id="MLAK01000100">
    <property type="protein sequence ID" value="OHT16544.1"/>
    <property type="molecule type" value="Genomic_DNA"/>
</dbReference>
<keyword evidence="6" id="KW-1185">Reference proteome</keyword>